<protein>
    <submittedName>
        <fullName evidence="2">ABC transporter permease</fullName>
    </submittedName>
</protein>
<feature type="transmembrane region" description="Helical" evidence="1">
    <location>
        <begin position="35"/>
        <end position="60"/>
    </location>
</feature>
<dbReference type="EMBL" id="VGIR01000001">
    <property type="protein sequence ID" value="MBM3330222.1"/>
    <property type="molecule type" value="Genomic_DNA"/>
</dbReference>
<organism evidence="2 3">
    <name type="scientific">candidate division WOR-3 bacterium</name>
    <dbReference type="NCBI Taxonomy" id="2052148"/>
    <lineage>
        <taxon>Bacteria</taxon>
        <taxon>Bacteria division WOR-3</taxon>
    </lineage>
</organism>
<comment type="caution">
    <text evidence="2">The sequence shown here is derived from an EMBL/GenBank/DDBJ whole genome shotgun (WGS) entry which is preliminary data.</text>
</comment>
<evidence type="ECO:0000313" key="3">
    <source>
        <dbReference type="Proteomes" id="UP000779900"/>
    </source>
</evidence>
<feature type="transmembrane region" description="Helical" evidence="1">
    <location>
        <begin position="72"/>
        <end position="96"/>
    </location>
</feature>
<keyword evidence="1" id="KW-0472">Membrane</keyword>
<dbReference type="GO" id="GO:0043190">
    <property type="term" value="C:ATP-binding cassette (ABC) transporter complex"/>
    <property type="evidence" value="ECO:0007669"/>
    <property type="project" value="InterPro"/>
</dbReference>
<dbReference type="PANTHER" id="PTHR30188">
    <property type="entry name" value="ABC TRANSPORTER PERMEASE PROTEIN-RELATED"/>
    <property type="match status" value="1"/>
</dbReference>
<dbReference type="Proteomes" id="UP000779900">
    <property type="component" value="Unassembled WGS sequence"/>
</dbReference>
<feature type="transmembrane region" description="Helical" evidence="1">
    <location>
        <begin position="220"/>
        <end position="244"/>
    </location>
</feature>
<dbReference type="Pfam" id="PF02405">
    <property type="entry name" value="MlaE"/>
    <property type="match status" value="1"/>
</dbReference>
<name>A0A938BS66_UNCW3</name>
<proteinExistence type="predicted"/>
<keyword evidence="1" id="KW-0812">Transmembrane</keyword>
<sequence length="246" mass="26308">MSPLLAPVDYLAFLARCLVGSWDLRRTWPRFIAQLSMHGVGALPVVIVTSIFIGLTTAVQTTYQLMGVVPKYFVGMGVGRLVLIELAPVLTGFIVAGRSASAIAAELGAMRVSEQIDALDVMGVDPYRYLCLPRILATTIGLPVLVVVTEVVAVFTALYISSSMLNVPAASFTYGVTHFFMLRDFTGGIVKAVLFGLLIGNSGCYYGFGVHGGAEAVGQATTRAVVLSAVLILLVDFVIAFFFFRI</sequence>
<evidence type="ECO:0000313" key="2">
    <source>
        <dbReference type="EMBL" id="MBM3330222.1"/>
    </source>
</evidence>
<feature type="transmembrane region" description="Helical" evidence="1">
    <location>
        <begin position="135"/>
        <end position="159"/>
    </location>
</feature>
<dbReference type="AlphaFoldDB" id="A0A938BS66"/>
<dbReference type="InterPro" id="IPR030802">
    <property type="entry name" value="Permease_MalE"/>
</dbReference>
<gene>
    <name evidence="2" type="ORF">FJY68_00040</name>
</gene>
<dbReference type="GO" id="GO:0005548">
    <property type="term" value="F:phospholipid transporter activity"/>
    <property type="evidence" value="ECO:0007669"/>
    <property type="project" value="TreeGrafter"/>
</dbReference>
<keyword evidence="1" id="KW-1133">Transmembrane helix</keyword>
<feature type="transmembrane region" description="Helical" evidence="1">
    <location>
        <begin position="189"/>
        <end position="208"/>
    </location>
</feature>
<evidence type="ECO:0000256" key="1">
    <source>
        <dbReference type="SAM" id="Phobius"/>
    </source>
</evidence>
<accession>A0A938BS66</accession>
<reference evidence="2" key="1">
    <citation type="submission" date="2019-03" db="EMBL/GenBank/DDBJ databases">
        <title>Lake Tanganyika Metagenome-Assembled Genomes (MAGs).</title>
        <authorList>
            <person name="Tran P."/>
        </authorList>
    </citation>
    <scope>NUCLEOTIDE SEQUENCE</scope>
    <source>
        <strain evidence="2">K_DeepCast_150m_m2_040</strain>
    </source>
</reference>